<dbReference type="InterPro" id="IPR001460">
    <property type="entry name" value="PCN-bd_Tpept"/>
</dbReference>
<evidence type="ECO:0000256" key="8">
    <source>
        <dbReference type="ARBA" id="ARBA00022960"/>
    </source>
</evidence>
<accession>A0A024QF90</accession>
<evidence type="ECO:0000256" key="4">
    <source>
        <dbReference type="ARBA" id="ARBA00007171"/>
    </source>
</evidence>
<evidence type="ECO:0000256" key="11">
    <source>
        <dbReference type="ARBA" id="ARBA00023136"/>
    </source>
</evidence>
<evidence type="ECO:0000259" key="15">
    <source>
        <dbReference type="Pfam" id="PF00905"/>
    </source>
</evidence>
<feature type="transmembrane region" description="Helical" evidence="14">
    <location>
        <begin position="12"/>
        <end position="36"/>
    </location>
</feature>
<name>A0A024QF90_9BACI</name>
<dbReference type="PANTHER" id="PTHR30627:SF2">
    <property type="entry name" value="PEPTIDOGLYCAN D,D-TRANSPEPTIDASE MRDA"/>
    <property type="match status" value="1"/>
</dbReference>
<dbReference type="Gene3D" id="1.10.10.1230">
    <property type="entry name" value="Penicillin-binding protein, N-terminal non-catalytic domain, head sub-domain"/>
    <property type="match status" value="1"/>
</dbReference>
<dbReference type="EMBL" id="CCDP010000002">
    <property type="protein sequence ID" value="CDQ40870.1"/>
    <property type="molecule type" value="Genomic_DNA"/>
</dbReference>
<dbReference type="GO" id="GO:0008658">
    <property type="term" value="F:penicillin binding"/>
    <property type="evidence" value="ECO:0007669"/>
    <property type="project" value="InterPro"/>
</dbReference>
<comment type="similarity">
    <text evidence="4">Belongs to the transpeptidase family.</text>
</comment>
<reference evidence="17 18" key="1">
    <citation type="submission" date="2014-03" db="EMBL/GenBank/DDBJ databases">
        <authorList>
            <person name="Urmite Genomes U."/>
        </authorList>
    </citation>
    <scope>NUCLEOTIDE SEQUENCE [LARGE SCALE GENOMIC DNA]</scope>
    <source>
        <strain evidence="17 18">Vm-5</strain>
    </source>
</reference>
<dbReference type="Proteomes" id="UP000028875">
    <property type="component" value="Unassembled WGS sequence"/>
</dbReference>
<organism evidence="17 18">
    <name type="scientific">Virgibacillus massiliensis</name>
    <dbReference type="NCBI Taxonomy" id="1462526"/>
    <lineage>
        <taxon>Bacteria</taxon>
        <taxon>Bacillati</taxon>
        <taxon>Bacillota</taxon>
        <taxon>Bacilli</taxon>
        <taxon>Bacillales</taxon>
        <taxon>Bacillaceae</taxon>
        <taxon>Virgibacillus</taxon>
    </lineage>
</organism>
<evidence type="ECO:0000256" key="14">
    <source>
        <dbReference type="SAM" id="Phobius"/>
    </source>
</evidence>
<dbReference type="InterPro" id="IPR050515">
    <property type="entry name" value="Beta-lactam/transpept"/>
</dbReference>
<keyword evidence="7 14" id="KW-0812">Transmembrane</keyword>
<dbReference type="RefSeq" id="WP_021291985.1">
    <property type="nucleotide sequence ID" value="NZ_BNER01000006.1"/>
</dbReference>
<evidence type="ECO:0000256" key="13">
    <source>
        <dbReference type="ARBA" id="ARBA00034000"/>
    </source>
</evidence>
<dbReference type="GO" id="GO:0009252">
    <property type="term" value="P:peptidoglycan biosynthetic process"/>
    <property type="evidence" value="ECO:0007669"/>
    <property type="project" value="UniProtKB-UniPathway"/>
</dbReference>
<dbReference type="Pfam" id="PF03717">
    <property type="entry name" value="PBP_dimer"/>
    <property type="match status" value="1"/>
</dbReference>
<dbReference type="InterPro" id="IPR036138">
    <property type="entry name" value="PBP_dimer_sf"/>
</dbReference>
<dbReference type="InterPro" id="IPR005311">
    <property type="entry name" value="PBP_dimer"/>
</dbReference>
<dbReference type="PANTHER" id="PTHR30627">
    <property type="entry name" value="PEPTIDOGLYCAN D,D-TRANSPEPTIDASE"/>
    <property type="match status" value="1"/>
</dbReference>
<evidence type="ECO:0000256" key="9">
    <source>
        <dbReference type="ARBA" id="ARBA00022984"/>
    </source>
</evidence>
<evidence type="ECO:0000256" key="2">
    <source>
        <dbReference type="ARBA" id="ARBA00004236"/>
    </source>
</evidence>
<reference evidence="18" key="2">
    <citation type="submission" date="2014-05" db="EMBL/GenBank/DDBJ databases">
        <title>Draft genome sequence of Virgibacillus massiliensis Vm-5.</title>
        <authorList>
            <person name="Khelaifia S."/>
            <person name="Croce O."/>
            <person name="Lagier J.C."/>
            <person name="Raoult D."/>
        </authorList>
    </citation>
    <scope>NUCLEOTIDE SEQUENCE [LARGE SCALE GENOMIC DNA]</scope>
    <source>
        <strain evidence="18">Vm-5</strain>
    </source>
</reference>
<feature type="domain" description="Penicillin-binding protein transpeptidase" evidence="15">
    <location>
        <begin position="344"/>
        <end position="660"/>
    </location>
</feature>
<keyword evidence="9" id="KW-0573">Peptidoglycan synthesis</keyword>
<keyword evidence="18" id="KW-1185">Reference proteome</keyword>
<dbReference type="Gene3D" id="3.40.710.10">
    <property type="entry name" value="DD-peptidase/beta-lactamase superfamily"/>
    <property type="match status" value="1"/>
</dbReference>
<comment type="subcellular location">
    <subcellularLocation>
        <location evidence="2">Cell membrane</location>
    </subcellularLocation>
    <subcellularLocation>
        <location evidence="1">Membrane</location>
        <topology evidence="1">Single-pass membrane protein</topology>
    </subcellularLocation>
</comment>
<dbReference type="EC" id="3.4.16.4" evidence="5"/>
<evidence type="ECO:0000259" key="16">
    <source>
        <dbReference type="Pfam" id="PF03717"/>
    </source>
</evidence>
<dbReference type="AlphaFoldDB" id="A0A024QF90"/>
<feature type="domain" description="Penicillin-binding protein dimerisation" evidence="16">
    <location>
        <begin position="59"/>
        <end position="293"/>
    </location>
</feature>
<evidence type="ECO:0000313" key="17">
    <source>
        <dbReference type="EMBL" id="CDQ40870.1"/>
    </source>
</evidence>
<evidence type="ECO:0000256" key="3">
    <source>
        <dbReference type="ARBA" id="ARBA00004752"/>
    </source>
</evidence>
<dbReference type="GO" id="GO:0008360">
    <property type="term" value="P:regulation of cell shape"/>
    <property type="evidence" value="ECO:0007669"/>
    <property type="project" value="UniProtKB-KW"/>
</dbReference>
<keyword evidence="11 14" id="KW-0472">Membrane</keyword>
<evidence type="ECO:0000256" key="6">
    <source>
        <dbReference type="ARBA" id="ARBA00022475"/>
    </source>
</evidence>
<comment type="pathway">
    <text evidence="3">Cell wall biogenesis; peptidoglycan biosynthesis.</text>
</comment>
<evidence type="ECO:0000313" key="18">
    <source>
        <dbReference type="Proteomes" id="UP000028875"/>
    </source>
</evidence>
<protein>
    <recommendedName>
        <fullName evidence="5">serine-type D-Ala-D-Ala carboxypeptidase</fullName>
        <ecNumber evidence="5">3.4.16.4</ecNumber>
    </recommendedName>
</protein>
<proteinExistence type="inferred from homology"/>
<dbReference type="Pfam" id="PF00905">
    <property type="entry name" value="Transpeptidase"/>
    <property type="match status" value="1"/>
</dbReference>
<comment type="caution">
    <text evidence="17">The sequence shown here is derived from an EMBL/GenBank/DDBJ whole genome shotgun (WGS) entry which is preliminary data.</text>
</comment>
<dbReference type="GO" id="GO:0009002">
    <property type="term" value="F:serine-type D-Ala-D-Ala carboxypeptidase activity"/>
    <property type="evidence" value="ECO:0007669"/>
    <property type="project" value="UniProtKB-EC"/>
</dbReference>
<dbReference type="SUPFAM" id="SSF56519">
    <property type="entry name" value="Penicillin binding protein dimerisation domain"/>
    <property type="match status" value="1"/>
</dbReference>
<keyword evidence="8" id="KW-0133">Cell shape</keyword>
<evidence type="ECO:0000256" key="5">
    <source>
        <dbReference type="ARBA" id="ARBA00012448"/>
    </source>
</evidence>
<dbReference type="UniPathway" id="UPA00219"/>
<dbReference type="GO" id="GO:0005886">
    <property type="term" value="C:plasma membrane"/>
    <property type="evidence" value="ECO:0007669"/>
    <property type="project" value="UniProtKB-SubCell"/>
</dbReference>
<dbReference type="STRING" id="1462526.BN990_03203"/>
<keyword evidence="6" id="KW-1003">Cell membrane</keyword>
<evidence type="ECO:0000256" key="10">
    <source>
        <dbReference type="ARBA" id="ARBA00022989"/>
    </source>
</evidence>
<keyword evidence="10 14" id="KW-1133">Transmembrane helix</keyword>
<dbReference type="GO" id="GO:0071972">
    <property type="term" value="F:peptidoglycan L,D-transpeptidase activity"/>
    <property type="evidence" value="ECO:0007669"/>
    <property type="project" value="TreeGrafter"/>
</dbReference>
<keyword evidence="12" id="KW-0961">Cell wall biogenesis/degradation</keyword>
<evidence type="ECO:0000256" key="1">
    <source>
        <dbReference type="ARBA" id="ARBA00004167"/>
    </source>
</evidence>
<gene>
    <name evidence="17" type="primary">pbpH_2</name>
    <name evidence="17" type="ORF">BN990_03203</name>
</gene>
<comment type="catalytic activity">
    <reaction evidence="13">
        <text>Preferential cleavage: (Ac)2-L-Lys-D-Ala-|-D-Ala. Also transpeptidation of peptidyl-alanyl moieties that are N-acyl substituents of D-alanine.</text>
        <dbReference type="EC" id="3.4.16.4"/>
    </reaction>
</comment>
<dbReference type="SUPFAM" id="SSF56601">
    <property type="entry name" value="beta-lactamase/transpeptidase-like"/>
    <property type="match status" value="1"/>
</dbReference>
<evidence type="ECO:0000256" key="7">
    <source>
        <dbReference type="ARBA" id="ARBA00022692"/>
    </source>
</evidence>
<sequence length="684" mass="77531">MGKKKKTKKEKLPLRLNIIFFIMFLMFSALVLQLGVVQILNGEEFQQEIDRTVRETTKEPVPRGEIYDSNHRLVVGNKPIYAITYTPQKGLQANDRLEVAEKLAAFIDLSTEDITERNKKEYWYLKNKEAAVERLTDKEKKDLDDTEEYNLALERITEKEMNDLSEQEKKVIAIKKELDKAYALTPQIVKNEDVTMEEYAKVSENLDKLPGINAIADWNRDYPFNNTFKNLAGNITSQDQGIPADQEEHFLTRGYSRNDRVGTSGLEEYYEEVLRGRKEQVQYITKKDGTTIDSETVVEGKPGKDLVLTIDMEFQKKVDEVVKQELQNTIQKHPYQHQFLSDAIAVVMNPKTGELLAVSAQTHDKKKNEYINTSYKALHDSYLPGSAVKGATVLAGYQSGTITPGQVFVDRTINIAGSPPKGSYRTLGSVNDYDALRLSSNVYMFYIALQMGGEMRHPFPDGSKASFNMAAWTEMRGYFQQFGLGKHTGVDFPYESTGVTGDNPFNPGLLMDFAIGQYDNFTAMQMVQYVSTIANDGYRVRPHFVKEIRNPSNNDELGPVYRTKGTDVLNRIDMSQQYINRVKEGFRQAFHANGGTGTDYFGTKDYRGYKAAGKTGTAENEFYRDGEKLGDTENLSLVGYAPYDDPEMAFAIIVPHTGIVDNKYPINHRIGQGILDAYFETYKP</sequence>
<dbReference type="Gene3D" id="3.90.1310.10">
    <property type="entry name" value="Penicillin-binding protein 2a (Domain 2)"/>
    <property type="match status" value="1"/>
</dbReference>
<evidence type="ECO:0000256" key="12">
    <source>
        <dbReference type="ARBA" id="ARBA00023316"/>
    </source>
</evidence>
<dbReference type="InterPro" id="IPR012338">
    <property type="entry name" value="Beta-lactam/transpept-like"/>
</dbReference>
<dbReference type="OrthoDB" id="9770103at2"/>
<dbReference type="eggNOG" id="COG0768">
    <property type="taxonomic scope" value="Bacteria"/>
</dbReference>
<dbReference type="GO" id="GO:0071555">
    <property type="term" value="P:cell wall organization"/>
    <property type="evidence" value="ECO:0007669"/>
    <property type="project" value="UniProtKB-KW"/>
</dbReference>